<keyword evidence="4" id="KW-0717">Septation</keyword>
<organism evidence="8 9">
    <name type="scientific">Candidatus Portnoybacteria bacterium RBG_19FT_COMBO_36_7</name>
    <dbReference type="NCBI Taxonomy" id="1801992"/>
    <lineage>
        <taxon>Bacteria</taxon>
        <taxon>Candidatus Portnoyibacteriota</taxon>
    </lineage>
</organism>
<feature type="binding site" evidence="4">
    <location>
        <begin position="21"/>
        <end position="25"/>
    </location>
    <ligand>
        <name>GTP</name>
        <dbReference type="ChEBI" id="CHEBI:37565"/>
    </ligand>
</feature>
<evidence type="ECO:0000259" key="7">
    <source>
        <dbReference type="SMART" id="SM00865"/>
    </source>
</evidence>
<dbReference type="InterPro" id="IPR036525">
    <property type="entry name" value="Tubulin/FtsZ_GTPase_sf"/>
</dbReference>
<dbReference type="PANTHER" id="PTHR30314">
    <property type="entry name" value="CELL DIVISION PROTEIN FTSZ-RELATED"/>
    <property type="match status" value="1"/>
</dbReference>
<name>A0A1G2F5U7_9BACT</name>
<evidence type="ECO:0000256" key="1">
    <source>
        <dbReference type="ARBA" id="ARBA00009690"/>
    </source>
</evidence>
<evidence type="ECO:0000259" key="6">
    <source>
        <dbReference type="SMART" id="SM00864"/>
    </source>
</evidence>
<dbReference type="CDD" id="cd02201">
    <property type="entry name" value="FtsZ_type1"/>
    <property type="match status" value="1"/>
</dbReference>
<evidence type="ECO:0000256" key="3">
    <source>
        <dbReference type="ARBA" id="ARBA00023134"/>
    </source>
</evidence>
<comment type="similarity">
    <text evidence="1 4">Belongs to the FtsZ family.</text>
</comment>
<dbReference type="Gene3D" id="3.40.50.1440">
    <property type="entry name" value="Tubulin/FtsZ, GTPase domain"/>
    <property type="match status" value="1"/>
</dbReference>
<dbReference type="GO" id="GO:0000917">
    <property type="term" value="P:division septum assembly"/>
    <property type="evidence" value="ECO:0007669"/>
    <property type="project" value="UniProtKB-KW"/>
</dbReference>
<dbReference type="FunFam" id="3.40.50.1440:FF:000001">
    <property type="entry name" value="Cell division protein FtsZ"/>
    <property type="match status" value="1"/>
</dbReference>
<dbReference type="AlphaFoldDB" id="A0A1G2F5U7"/>
<dbReference type="SMART" id="SM00865">
    <property type="entry name" value="Tubulin_C"/>
    <property type="match status" value="1"/>
</dbReference>
<accession>A0A1G2F5U7</accession>
<evidence type="ECO:0000256" key="5">
    <source>
        <dbReference type="NCBIfam" id="TIGR00065"/>
    </source>
</evidence>
<keyword evidence="2 4" id="KW-0547">Nucleotide-binding</keyword>
<dbReference type="SMART" id="SM00864">
    <property type="entry name" value="Tubulin"/>
    <property type="match status" value="1"/>
</dbReference>
<evidence type="ECO:0000256" key="2">
    <source>
        <dbReference type="ARBA" id="ARBA00022741"/>
    </source>
</evidence>
<feature type="binding site" evidence="4">
    <location>
        <position position="143"/>
    </location>
    <ligand>
        <name>GTP</name>
        <dbReference type="ChEBI" id="CHEBI:37565"/>
    </ligand>
</feature>
<dbReference type="GO" id="GO:0003924">
    <property type="term" value="F:GTPase activity"/>
    <property type="evidence" value="ECO:0007669"/>
    <property type="project" value="UniProtKB-UniRule"/>
</dbReference>
<sequence length="372" mass="39154">MAQIKPEIETFAKIKVVGVGGGGNNAVSRMADCKIQGVELIGINADAQDLHSCLATQKVLIGKNLTKGLGAGMNPDIGRQAAEENRDEIHEVIKGADLVFITYGLGGGVGTGAGPIVAEAARDAGALTVGVVTRPFSFEGAQRMRIAEEGLNWLKDKVDTLITIPNDKLLSVVDRNTSLLDAFKVADDVLRQGVQGISDIIVTPGIVNVDFADLKAIMQGAGSAIMGIGRAQGDDRAAEAARQAINSPLLEVSIEGAKGVIFNVSGGDDLSMLEINEAAKIITEAIDPQAKVIFGAVTDDKLKKGEIKITVIAAGFGEQARKEEATGKLPLEDKLSGKIKKPVFTTTQVASTQEDEAGDEWDIPAFIRKKMK</sequence>
<keyword evidence="4 8" id="KW-0132">Cell division</keyword>
<keyword evidence="4" id="KW-0131">Cell cycle</keyword>
<protein>
    <recommendedName>
        <fullName evidence="4 5">Cell division protein FtsZ</fullName>
    </recommendedName>
</protein>
<dbReference type="Gene3D" id="3.30.1330.20">
    <property type="entry name" value="Tubulin/FtsZ, C-terminal domain"/>
    <property type="match status" value="1"/>
</dbReference>
<dbReference type="InterPro" id="IPR000158">
    <property type="entry name" value="Cell_div_FtsZ"/>
</dbReference>
<dbReference type="HAMAP" id="MF_00909">
    <property type="entry name" value="FtsZ"/>
    <property type="match status" value="1"/>
</dbReference>
<dbReference type="InterPro" id="IPR045061">
    <property type="entry name" value="FtsZ/CetZ"/>
</dbReference>
<proteinExistence type="inferred from homology"/>
<keyword evidence="4" id="KW-0963">Cytoplasm</keyword>
<dbReference type="GO" id="GO:0032153">
    <property type="term" value="C:cell division site"/>
    <property type="evidence" value="ECO:0007669"/>
    <property type="project" value="UniProtKB-UniRule"/>
</dbReference>
<dbReference type="PANTHER" id="PTHR30314:SF3">
    <property type="entry name" value="MITOCHONDRIAL DIVISION PROTEIN FSZA"/>
    <property type="match status" value="1"/>
</dbReference>
<comment type="caution">
    <text evidence="4">Lacks conserved residue(s) required for the propagation of feature annotation.</text>
</comment>
<gene>
    <name evidence="4" type="primary">ftsZ</name>
    <name evidence="8" type="ORF">A2Y98_03760</name>
</gene>
<dbReference type="GO" id="GO:0005737">
    <property type="term" value="C:cytoplasm"/>
    <property type="evidence" value="ECO:0007669"/>
    <property type="project" value="UniProtKB-SubCell"/>
</dbReference>
<dbReference type="STRING" id="1801992.A2Y98_03760"/>
<dbReference type="Pfam" id="PF12327">
    <property type="entry name" value="FtsZ_C"/>
    <property type="match status" value="1"/>
</dbReference>
<dbReference type="GO" id="GO:0051258">
    <property type="term" value="P:protein polymerization"/>
    <property type="evidence" value="ECO:0007669"/>
    <property type="project" value="UniProtKB-UniRule"/>
</dbReference>
<feature type="binding site" evidence="4">
    <location>
        <position position="139"/>
    </location>
    <ligand>
        <name>GTP</name>
        <dbReference type="ChEBI" id="CHEBI:37565"/>
    </ligand>
</feature>
<dbReference type="InterPro" id="IPR037103">
    <property type="entry name" value="Tubulin/FtsZ-like_C"/>
</dbReference>
<comment type="subcellular location">
    <subcellularLocation>
        <location evidence="4">Cytoplasm</location>
    </subcellularLocation>
    <text evidence="4">Assembles at midcell at the inner surface of the cytoplasmic membrane.</text>
</comment>
<feature type="domain" description="Tubulin/FtsZ 2-layer sandwich" evidence="7">
    <location>
        <begin position="207"/>
        <end position="325"/>
    </location>
</feature>
<feature type="domain" description="Tubulin/FtsZ GTPase" evidence="6">
    <location>
        <begin position="13"/>
        <end position="205"/>
    </location>
</feature>
<keyword evidence="3 4" id="KW-0342">GTP-binding</keyword>
<dbReference type="SUPFAM" id="SSF55307">
    <property type="entry name" value="Tubulin C-terminal domain-like"/>
    <property type="match status" value="1"/>
</dbReference>
<evidence type="ECO:0000313" key="9">
    <source>
        <dbReference type="Proteomes" id="UP000179099"/>
    </source>
</evidence>
<evidence type="ECO:0000313" key="8">
    <source>
        <dbReference type="EMBL" id="OGZ33409.1"/>
    </source>
</evidence>
<dbReference type="Pfam" id="PF00091">
    <property type="entry name" value="Tubulin"/>
    <property type="match status" value="1"/>
</dbReference>
<reference evidence="8 9" key="1">
    <citation type="journal article" date="2016" name="Nat. Commun.">
        <title>Thousands of microbial genomes shed light on interconnected biogeochemical processes in an aquifer system.</title>
        <authorList>
            <person name="Anantharaman K."/>
            <person name="Brown C.T."/>
            <person name="Hug L.A."/>
            <person name="Sharon I."/>
            <person name="Castelle C.J."/>
            <person name="Probst A.J."/>
            <person name="Thomas B.C."/>
            <person name="Singh A."/>
            <person name="Wilkins M.J."/>
            <person name="Karaoz U."/>
            <person name="Brodie E.L."/>
            <person name="Williams K.H."/>
            <person name="Hubbard S.S."/>
            <person name="Banfield J.F."/>
        </authorList>
    </citation>
    <scope>NUCLEOTIDE SEQUENCE [LARGE SCALE GENOMIC DNA]</scope>
</reference>
<dbReference type="InterPro" id="IPR008280">
    <property type="entry name" value="Tub_FtsZ_C"/>
</dbReference>
<dbReference type="InterPro" id="IPR003008">
    <property type="entry name" value="Tubulin_FtsZ_GTPase"/>
</dbReference>
<comment type="function">
    <text evidence="4">Essential cell division protein that forms a contractile ring structure (Z ring) at the future cell division site. The regulation of the ring assembly controls the timing and the location of cell division. One of the functions of the FtsZ ring is to recruit other cell division proteins to the septum to produce a new cell wall between the dividing cells. Binds GTP and shows GTPase activity.</text>
</comment>
<dbReference type="PRINTS" id="PR00423">
    <property type="entry name" value="CELLDVISFTSZ"/>
</dbReference>
<dbReference type="GO" id="GO:0043093">
    <property type="term" value="P:FtsZ-dependent cytokinesis"/>
    <property type="evidence" value="ECO:0007669"/>
    <property type="project" value="UniProtKB-UniRule"/>
</dbReference>
<comment type="subunit">
    <text evidence="4">Homodimer. Polymerizes to form a dynamic ring structure in a strictly GTP-dependent manner. Interacts directly with several other division proteins.</text>
</comment>
<dbReference type="EMBL" id="MHMW01000030">
    <property type="protein sequence ID" value="OGZ33409.1"/>
    <property type="molecule type" value="Genomic_DNA"/>
</dbReference>
<dbReference type="Proteomes" id="UP000179099">
    <property type="component" value="Unassembled WGS sequence"/>
</dbReference>
<dbReference type="SUPFAM" id="SSF52490">
    <property type="entry name" value="Tubulin nucleotide-binding domain-like"/>
    <property type="match status" value="1"/>
</dbReference>
<dbReference type="GO" id="GO:0005525">
    <property type="term" value="F:GTP binding"/>
    <property type="evidence" value="ECO:0007669"/>
    <property type="project" value="UniProtKB-UniRule"/>
</dbReference>
<feature type="binding site" evidence="4">
    <location>
        <position position="187"/>
    </location>
    <ligand>
        <name>GTP</name>
        <dbReference type="ChEBI" id="CHEBI:37565"/>
    </ligand>
</feature>
<dbReference type="NCBIfam" id="TIGR00065">
    <property type="entry name" value="ftsZ"/>
    <property type="match status" value="1"/>
</dbReference>
<dbReference type="InterPro" id="IPR024757">
    <property type="entry name" value="FtsZ_C"/>
</dbReference>
<evidence type="ECO:0000256" key="4">
    <source>
        <dbReference type="HAMAP-Rule" id="MF_00909"/>
    </source>
</evidence>
<comment type="caution">
    <text evidence="8">The sequence shown here is derived from an EMBL/GenBank/DDBJ whole genome shotgun (WGS) entry which is preliminary data.</text>
</comment>
<dbReference type="InterPro" id="IPR018316">
    <property type="entry name" value="Tubulin/FtsZ_2-layer-sand-dom"/>
</dbReference>